<dbReference type="Proteomes" id="UP000242818">
    <property type="component" value="Unassembled WGS sequence"/>
</dbReference>
<keyword evidence="2" id="KW-1185">Reference proteome</keyword>
<dbReference type="EMBL" id="FMAR01000015">
    <property type="protein sequence ID" value="SCC56226.1"/>
    <property type="molecule type" value="Genomic_DNA"/>
</dbReference>
<dbReference type="RefSeq" id="WP_123891656.1">
    <property type="nucleotide sequence ID" value="NZ_FMAR01000015.1"/>
</dbReference>
<accession>A0A1C4FK59</accession>
<proteinExistence type="predicted"/>
<protein>
    <submittedName>
        <fullName evidence="1">Uncharacterized protein</fullName>
    </submittedName>
</protein>
<dbReference type="AlphaFoldDB" id="A0A1C4FK59"/>
<name>A0A1C4FK59_9BACT</name>
<reference evidence="1 2" key="1">
    <citation type="submission" date="2016-08" db="EMBL/GenBank/DDBJ databases">
        <authorList>
            <person name="Seilhamer J.J."/>
        </authorList>
    </citation>
    <scope>NUCLEOTIDE SEQUENCE [LARGE SCALE GENOMIC DNA]</scope>
    <source>
        <strain evidence="1 2">A37T2</strain>
    </source>
</reference>
<organism evidence="1 2">
    <name type="scientific">Chitinophaga costaii</name>
    <dbReference type="NCBI Taxonomy" id="1335309"/>
    <lineage>
        <taxon>Bacteria</taxon>
        <taxon>Pseudomonadati</taxon>
        <taxon>Bacteroidota</taxon>
        <taxon>Chitinophagia</taxon>
        <taxon>Chitinophagales</taxon>
        <taxon>Chitinophagaceae</taxon>
        <taxon>Chitinophaga</taxon>
    </lineage>
</organism>
<evidence type="ECO:0000313" key="2">
    <source>
        <dbReference type="Proteomes" id="UP000242818"/>
    </source>
</evidence>
<dbReference type="STRING" id="1335309.GA0116948_1159"/>
<gene>
    <name evidence="1" type="ORF">GA0116948_1159</name>
</gene>
<evidence type="ECO:0000313" key="1">
    <source>
        <dbReference type="EMBL" id="SCC56226.1"/>
    </source>
</evidence>
<dbReference type="OrthoDB" id="1441187at2"/>
<sequence length="103" mass="12027">MVKLLNSHIVIDKEIALGLFNNESYVQMIYYEQNGTLVMAKDSDDMFKSFHKAKREILKDKNLLGDKAVNIREFIIDHAIAETNRPLTYFADEAMHILNIYFE</sequence>